<evidence type="ECO:0000256" key="8">
    <source>
        <dbReference type="ARBA" id="ARBA00047651"/>
    </source>
</evidence>
<protein>
    <recommendedName>
        <fullName evidence="11">Delta-aminolevulinic acid dehydratase</fullName>
        <ecNumber evidence="11">4.2.1.24</ecNumber>
    </recommendedName>
</protein>
<dbReference type="Proteomes" id="UP001168821">
    <property type="component" value="Unassembled WGS sequence"/>
</dbReference>
<evidence type="ECO:0000256" key="3">
    <source>
        <dbReference type="ARBA" id="ARBA00023133"/>
    </source>
</evidence>
<comment type="similarity">
    <text evidence="2 12">Belongs to the ALAD family.</text>
</comment>
<dbReference type="GO" id="GO:0008270">
    <property type="term" value="F:zinc ion binding"/>
    <property type="evidence" value="ECO:0007669"/>
    <property type="project" value="TreeGrafter"/>
</dbReference>
<keyword evidence="4 11" id="KW-0456">Lyase</keyword>
<comment type="caution">
    <text evidence="13">The sequence shown here is derived from an EMBL/GenBank/DDBJ whole genome shotgun (WGS) entry which is preliminary data.</text>
</comment>
<dbReference type="GO" id="GO:0006783">
    <property type="term" value="P:heme biosynthetic process"/>
    <property type="evidence" value="ECO:0007669"/>
    <property type="project" value="UniProtKB-KW"/>
</dbReference>
<dbReference type="EMBL" id="JALNTZ010001617">
    <property type="protein sequence ID" value="KAJ3623664.1"/>
    <property type="molecule type" value="Genomic_DNA"/>
</dbReference>
<dbReference type="InterPro" id="IPR001731">
    <property type="entry name" value="ALAD"/>
</dbReference>
<feature type="binding site" evidence="10">
    <location>
        <position position="212"/>
    </location>
    <ligand>
        <name>5-aminolevulinate</name>
        <dbReference type="ChEBI" id="CHEBI:356416"/>
        <label>1</label>
    </ligand>
</feature>
<dbReference type="SMART" id="SM01004">
    <property type="entry name" value="ALAD"/>
    <property type="match status" value="1"/>
</dbReference>
<dbReference type="InterPro" id="IPR013785">
    <property type="entry name" value="Aldolase_TIM"/>
</dbReference>
<keyword evidence="14" id="KW-1185">Reference proteome</keyword>
<dbReference type="PANTHER" id="PTHR11458">
    <property type="entry name" value="DELTA-AMINOLEVULINIC ACID DEHYDRATASE"/>
    <property type="match status" value="1"/>
</dbReference>
<dbReference type="SUPFAM" id="SSF51569">
    <property type="entry name" value="Aldolase"/>
    <property type="match status" value="1"/>
</dbReference>
<name>A0AA38HIE6_9CUCU</name>
<evidence type="ECO:0000256" key="12">
    <source>
        <dbReference type="RuleBase" id="RU004161"/>
    </source>
</evidence>
<reference evidence="13" key="1">
    <citation type="journal article" date="2023" name="G3 (Bethesda)">
        <title>Whole genome assemblies of Zophobas morio and Tenebrio molitor.</title>
        <authorList>
            <person name="Kaur S."/>
            <person name="Stinson S.A."/>
            <person name="diCenzo G.C."/>
        </authorList>
    </citation>
    <scope>NUCLEOTIDE SEQUENCE</scope>
    <source>
        <strain evidence="13">QUZm001</strain>
    </source>
</reference>
<evidence type="ECO:0000256" key="1">
    <source>
        <dbReference type="ARBA" id="ARBA00004694"/>
    </source>
</evidence>
<accession>A0AA38HIE6</accession>
<feature type="binding site" evidence="10">
    <location>
        <position position="280"/>
    </location>
    <ligand>
        <name>5-aminolevulinate</name>
        <dbReference type="ChEBI" id="CHEBI:356416"/>
        <label>2</label>
    </ligand>
</feature>
<evidence type="ECO:0000256" key="6">
    <source>
        <dbReference type="ARBA" id="ARBA00025628"/>
    </source>
</evidence>
<dbReference type="Pfam" id="PF00490">
    <property type="entry name" value="ALAD"/>
    <property type="match status" value="1"/>
</dbReference>
<dbReference type="PRINTS" id="PR00144">
    <property type="entry name" value="DALDHYDRTASE"/>
</dbReference>
<dbReference type="PIRSF" id="PIRSF001415">
    <property type="entry name" value="Porphbilin_synth"/>
    <property type="match status" value="1"/>
</dbReference>
<comment type="catalytic activity">
    <reaction evidence="8 11">
        <text>2 5-aminolevulinate = porphobilinogen + 2 H2O + H(+)</text>
        <dbReference type="Rhea" id="RHEA:24064"/>
        <dbReference type="ChEBI" id="CHEBI:15377"/>
        <dbReference type="ChEBI" id="CHEBI:15378"/>
        <dbReference type="ChEBI" id="CHEBI:58126"/>
        <dbReference type="ChEBI" id="CHEBI:356416"/>
        <dbReference type="EC" id="4.2.1.24"/>
    </reaction>
</comment>
<evidence type="ECO:0000313" key="13">
    <source>
        <dbReference type="EMBL" id="KAJ3623664.1"/>
    </source>
</evidence>
<proteinExistence type="inferred from homology"/>
<dbReference type="PANTHER" id="PTHR11458:SF0">
    <property type="entry name" value="DELTA-AMINOLEVULINIC ACID DEHYDRATASE"/>
    <property type="match status" value="1"/>
</dbReference>
<evidence type="ECO:0000313" key="14">
    <source>
        <dbReference type="Proteomes" id="UP001168821"/>
    </source>
</evidence>
<dbReference type="AlphaFoldDB" id="A0AA38HIE6"/>
<evidence type="ECO:0000256" key="2">
    <source>
        <dbReference type="ARBA" id="ARBA00008055"/>
    </source>
</evidence>
<dbReference type="GO" id="GO:0004655">
    <property type="term" value="F:porphobilinogen synthase activity"/>
    <property type="evidence" value="ECO:0007669"/>
    <property type="project" value="UniProtKB-EC"/>
</dbReference>
<feature type="active site" description="Schiff-base intermediate with substrate" evidence="9">
    <location>
        <position position="254"/>
    </location>
</feature>
<comment type="subunit">
    <text evidence="7">Homooctamer; active form. Homohexamer; low activity form.</text>
</comment>
<feature type="binding site" evidence="10">
    <location>
        <position position="318"/>
    </location>
    <ligand>
        <name>5-aminolevulinate</name>
        <dbReference type="ChEBI" id="CHEBI:356416"/>
        <label>2</label>
    </ligand>
</feature>
<gene>
    <name evidence="13" type="ORF">Zmor_004341</name>
</gene>
<dbReference type="Gene3D" id="3.20.20.70">
    <property type="entry name" value="Aldolase class I"/>
    <property type="match status" value="1"/>
</dbReference>
<evidence type="ECO:0000256" key="10">
    <source>
        <dbReference type="PIRSR" id="PIRSR001415-2"/>
    </source>
</evidence>
<comment type="function">
    <text evidence="6">Catalyzes an early step in the biosynthesis of tetrapyrroles. Binds two molecules of 5-aminolevulinate per subunit, each at a distinct site, and catalyzes their condensation to form porphobilinogen.</text>
</comment>
<comment type="pathway">
    <text evidence="1">Porphyrin-containing compound metabolism; protoporphyrin-IX biosynthesis; coproporphyrinogen-III from 5-aminolevulinate: step 1/4.</text>
</comment>
<evidence type="ECO:0000256" key="4">
    <source>
        <dbReference type="ARBA" id="ARBA00023239"/>
    </source>
</evidence>
<feature type="active site" description="Schiff-base intermediate with substrate" evidence="9">
    <location>
        <position position="202"/>
    </location>
</feature>
<feature type="binding site" evidence="10">
    <location>
        <position position="223"/>
    </location>
    <ligand>
        <name>5-aminolevulinate</name>
        <dbReference type="ChEBI" id="CHEBI:356416"/>
        <label>1</label>
    </ligand>
</feature>
<dbReference type="GO" id="GO:0005829">
    <property type="term" value="C:cytosol"/>
    <property type="evidence" value="ECO:0007669"/>
    <property type="project" value="TreeGrafter"/>
</dbReference>
<dbReference type="EC" id="4.2.1.24" evidence="11"/>
<dbReference type="PROSITE" id="PS00169">
    <property type="entry name" value="D_ALA_DEHYDRATASE"/>
    <property type="match status" value="1"/>
</dbReference>
<keyword evidence="5 11" id="KW-0627">Porphyrin biosynthesis</keyword>
<organism evidence="13 14">
    <name type="scientific">Zophobas morio</name>
    <dbReference type="NCBI Taxonomy" id="2755281"/>
    <lineage>
        <taxon>Eukaryota</taxon>
        <taxon>Metazoa</taxon>
        <taxon>Ecdysozoa</taxon>
        <taxon>Arthropoda</taxon>
        <taxon>Hexapoda</taxon>
        <taxon>Insecta</taxon>
        <taxon>Pterygota</taxon>
        <taxon>Neoptera</taxon>
        <taxon>Endopterygota</taxon>
        <taxon>Coleoptera</taxon>
        <taxon>Polyphaga</taxon>
        <taxon>Cucujiformia</taxon>
        <taxon>Tenebrionidae</taxon>
        <taxon>Zophobas</taxon>
    </lineage>
</organism>
<sequence length="331" mass="37166">MNILASLHHDVCRSWQEPNLQAKHLIYPLFITSKSESSIIEGFVSNKRWGSGVNRDYKELVVHLSKLVEKGLKAVMLYGVVTLDEKDSVGTFANCQESPVIICGKILKKEFPNLLLCYDVCLCEYTDHGHCGLLRSFENEKEPLINTSESVKRLCEIALSYAQAGAHMLCPSDMMDGRIKIIREILNSNGFSHVALMSYTSKKASTLYGPFRTAVESTFMGNRKRYQHPIGSSLTALKALKRDLAEGADFVIIKPSLFYGDLIKTFSTASTVPVVAFVVSGEYKMIYDYGHGTHTFEEILRESHTSLLRAGASVIITYFTPELLEYIPRWN</sequence>
<keyword evidence="3" id="KW-0350">Heme biosynthesis</keyword>
<evidence type="ECO:0000256" key="11">
    <source>
        <dbReference type="RuleBase" id="RU000515"/>
    </source>
</evidence>
<evidence type="ECO:0000256" key="5">
    <source>
        <dbReference type="ARBA" id="ARBA00023244"/>
    </source>
</evidence>
<dbReference type="InterPro" id="IPR030656">
    <property type="entry name" value="ALAD_AS"/>
</dbReference>
<evidence type="ECO:0000256" key="9">
    <source>
        <dbReference type="PIRSR" id="PIRSR001415-1"/>
    </source>
</evidence>
<evidence type="ECO:0000256" key="7">
    <source>
        <dbReference type="ARBA" id="ARBA00025861"/>
    </source>
</evidence>